<sequence>MTTVTGTFDITRWDEDTYEEAEGGKLGRVVVGKTFHGGIEGTSTANLLTAVSPVPTSAAYVAIERVTATLGDRSGTFVLRHTAIGSAEGGEMDIAVVPDTATGQLTGLRGQLAITRHDDGSHTYSFEYSLT</sequence>
<evidence type="ECO:0000313" key="1">
    <source>
        <dbReference type="EMBL" id="MBA8927609.1"/>
    </source>
</evidence>
<gene>
    <name evidence="1" type="ORF">BC739_004815</name>
</gene>
<comment type="caution">
    <text evidence="1">The sequence shown here is derived from an EMBL/GenBank/DDBJ whole genome shotgun (WGS) entry which is preliminary data.</text>
</comment>
<dbReference type="Gene3D" id="2.40.350.10">
    <property type="entry name" value="SO1590-like"/>
    <property type="match status" value="1"/>
</dbReference>
<dbReference type="InterPro" id="IPR023159">
    <property type="entry name" value="SO1590-like_sf"/>
</dbReference>
<proteinExistence type="predicted"/>
<dbReference type="EMBL" id="JACJID010000003">
    <property type="protein sequence ID" value="MBA8927609.1"/>
    <property type="molecule type" value="Genomic_DNA"/>
</dbReference>
<reference evidence="1 2" key="1">
    <citation type="submission" date="2020-08" db="EMBL/GenBank/DDBJ databases">
        <title>Genomic Encyclopedia of Archaeal and Bacterial Type Strains, Phase II (KMG-II): from individual species to whole genera.</title>
        <authorList>
            <person name="Goeker M."/>
        </authorList>
    </citation>
    <scope>NUCLEOTIDE SEQUENCE [LARGE SCALE GENOMIC DNA]</scope>
    <source>
        <strain evidence="1 2">DSM 43850</strain>
    </source>
</reference>
<evidence type="ECO:0008006" key="3">
    <source>
        <dbReference type="Google" id="ProtNLM"/>
    </source>
</evidence>
<dbReference type="Pfam" id="PF11528">
    <property type="entry name" value="DUF3224"/>
    <property type="match status" value="1"/>
</dbReference>
<dbReference type="RefSeq" id="WP_182838419.1">
    <property type="nucleotide sequence ID" value="NZ_BAAABQ010000056.1"/>
</dbReference>
<protein>
    <recommendedName>
        <fullName evidence="3">DUF3224 domain-containing protein</fullName>
    </recommendedName>
</protein>
<keyword evidence="2" id="KW-1185">Reference proteome</keyword>
<accession>A0ABR6BM32</accession>
<organism evidence="1 2">
    <name type="scientific">Kutzneria viridogrisea</name>
    <dbReference type="NCBI Taxonomy" id="47990"/>
    <lineage>
        <taxon>Bacteria</taxon>
        <taxon>Bacillati</taxon>
        <taxon>Actinomycetota</taxon>
        <taxon>Actinomycetes</taxon>
        <taxon>Pseudonocardiales</taxon>
        <taxon>Pseudonocardiaceae</taxon>
        <taxon>Kutzneria</taxon>
    </lineage>
</organism>
<evidence type="ECO:0000313" key="2">
    <source>
        <dbReference type="Proteomes" id="UP000517916"/>
    </source>
</evidence>
<name>A0ABR6BM32_9PSEU</name>
<dbReference type="InterPro" id="IPR021607">
    <property type="entry name" value="DUF3224"/>
</dbReference>
<dbReference type="Proteomes" id="UP000517916">
    <property type="component" value="Unassembled WGS sequence"/>
</dbReference>
<dbReference type="SUPFAM" id="SSF159238">
    <property type="entry name" value="SO1590-like"/>
    <property type="match status" value="1"/>
</dbReference>